<organism evidence="1 2">
    <name type="scientific">Leucogyrophana mollusca</name>
    <dbReference type="NCBI Taxonomy" id="85980"/>
    <lineage>
        <taxon>Eukaryota</taxon>
        <taxon>Fungi</taxon>
        <taxon>Dikarya</taxon>
        <taxon>Basidiomycota</taxon>
        <taxon>Agaricomycotina</taxon>
        <taxon>Agaricomycetes</taxon>
        <taxon>Agaricomycetidae</taxon>
        <taxon>Boletales</taxon>
        <taxon>Boletales incertae sedis</taxon>
        <taxon>Leucogyrophana</taxon>
    </lineage>
</organism>
<name>A0ACB8BT48_9AGAM</name>
<gene>
    <name evidence="1" type="ORF">BV22DRAFT_1082490</name>
</gene>
<dbReference type="Proteomes" id="UP000790709">
    <property type="component" value="Unassembled WGS sequence"/>
</dbReference>
<keyword evidence="2" id="KW-1185">Reference proteome</keyword>
<proteinExistence type="predicted"/>
<evidence type="ECO:0000313" key="2">
    <source>
        <dbReference type="Proteomes" id="UP000790709"/>
    </source>
</evidence>
<reference evidence="1" key="1">
    <citation type="journal article" date="2021" name="New Phytol.">
        <title>Evolutionary innovations through gain and loss of genes in the ectomycorrhizal Boletales.</title>
        <authorList>
            <person name="Wu G."/>
            <person name="Miyauchi S."/>
            <person name="Morin E."/>
            <person name="Kuo A."/>
            <person name="Drula E."/>
            <person name="Varga T."/>
            <person name="Kohler A."/>
            <person name="Feng B."/>
            <person name="Cao Y."/>
            <person name="Lipzen A."/>
            <person name="Daum C."/>
            <person name="Hundley H."/>
            <person name="Pangilinan J."/>
            <person name="Johnson J."/>
            <person name="Barry K."/>
            <person name="LaButti K."/>
            <person name="Ng V."/>
            <person name="Ahrendt S."/>
            <person name="Min B."/>
            <person name="Choi I.G."/>
            <person name="Park H."/>
            <person name="Plett J.M."/>
            <person name="Magnuson J."/>
            <person name="Spatafora J.W."/>
            <person name="Nagy L.G."/>
            <person name="Henrissat B."/>
            <person name="Grigoriev I.V."/>
            <person name="Yang Z.L."/>
            <person name="Xu J."/>
            <person name="Martin F.M."/>
        </authorList>
    </citation>
    <scope>NUCLEOTIDE SEQUENCE</scope>
    <source>
        <strain evidence="1">KUC20120723A-06</strain>
    </source>
</reference>
<evidence type="ECO:0000313" key="1">
    <source>
        <dbReference type="EMBL" id="KAH7928706.1"/>
    </source>
</evidence>
<protein>
    <submittedName>
        <fullName evidence="1">Uncharacterized protein</fullName>
    </submittedName>
</protein>
<comment type="caution">
    <text evidence="1">The sequence shown here is derived from an EMBL/GenBank/DDBJ whole genome shotgun (WGS) entry which is preliminary data.</text>
</comment>
<sequence length="189" mass="21443">MIPTSTDDVVGNMEQSKRDKTFYLTTVVFLVEGTLFRVPRQPFIEGSDFFRQMFLLPVPEDAEADGSSDEHPLCLPEQIKKKDFRQLLKVLFPDYRKTKKSPSTIADWISVLKLSDMWDLEIAKQLAIDHLGPAAIDPVDRICLATDCNVRQWLLPAFNDLAKRKEPIGINDVDKLGIDLALKVAAIRE</sequence>
<dbReference type="EMBL" id="MU266350">
    <property type="protein sequence ID" value="KAH7928706.1"/>
    <property type="molecule type" value="Genomic_DNA"/>
</dbReference>
<feature type="non-terminal residue" evidence="1">
    <location>
        <position position="189"/>
    </location>
</feature>
<accession>A0ACB8BT48</accession>